<keyword evidence="4" id="KW-1185">Reference proteome</keyword>
<feature type="domain" description="DUF4395" evidence="2">
    <location>
        <begin position="4"/>
        <end position="127"/>
    </location>
</feature>
<keyword evidence="1" id="KW-1133">Transmembrane helix</keyword>
<protein>
    <submittedName>
        <fullName evidence="3">DUF4395 domain-containing protein</fullName>
    </submittedName>
</protein>
<dbReference type="EMBL" id="CP034235">
    <property type="protein sequence ID" value="QGR00176.1"/>
    <property type="molecule type" value="Genomic_DNA"/>
</dbReference>
<evidence type="ECO:0000313" key="4">
    <source>
        <dbReference type="Proteomes" id="UP000426246"/>
    </source>
</evidence>
<sequence length="139" mass="15684">MPDVPMPYVKANQMGIVAFVLLSTFFQLPFLFLVLLWVIQISGAIFGSNLFIQLAKGFVKVEGKETQAAELQRFNLTLGILFLTVSLLCFANHWNMAGYIFSWILGIVALIALSGYCLGCMIYYQFKQIKNRSTITKNK</sequence>
<evidence type="ECO:0000259" key="2">
    <source>
        <dbReference type="Pfam" id="PF14340"/>
    </source>
</evidence>
<evidence type="ECO:0000256" key="1">
    <source>
        <dbReference type="SAM" id="Phobius"/>
    </source>
</evidence>
<reference evidence="4" key="1">
    <citation type="submission" date="2018-11" db="EMBL/GenBank/DDBJ databases">
        <title>Complete genome sequence of Paenibacillus sp. ML311-T8.</title>
        <authorList>
            <person name="Nam Y.-D."/>
            <person name="Kang J."/>
            <person name="Chung W.-H."/>
            <person name="Park Y.S."/>
        </authorList>
    </citation>
    <scope>NUCLEOTIDE SEQUENCE [LARGE SCALE GENOMIC DNA]</scope>
    <source>
        <strain evidence="4">ML311-T8</strain>
    </source>
</reference>
<evidence type="ECO:0000313" key="3">
    <source>
        <dbReference type="EMBL" id="QGR00176.1"/>
    </source>
</evidence>
<feature type="transmembrane region" description="Helical" evidence="1">
    <location>
        <begin position="74"/>
        <end position="94"/>
    </location>
</feature>
<dbReference type="AlphaFoldDB" id="A0A6B8RX98"/>
<gene>
    <name evidence="3" type="ORF">EHS13_20425</name>
</gene>
<accession>A0A6B8RX98</accession>
<dbReference type="InterPro" id="IPR025508">
    <property type="entry name" value="DUF4395"/>
</dbReference>
<dbReference type="OrthoDB" id="2376580at2"/>
<feature type="transmembrane region" description="Helical" evidence="1">
    <location>
        <begin position="16"/>
        <end position="39"/>
    </location>
</feature>
<keyword evidence="1" id="KW-0472">Membrane</keyword>
<dbReference type="Pfam" id="PF14340">
    <property type="entry name" value="DUF4395"/>
    <property type="match status" value="1"/>
</dbReference>
<organism evidence="3 4">
    <name type="scientific">Paenibacillus psychroresistens</name>
    <dbReference type="NCBI Taxonomy" id="1778678"/>
    <lineage>
        <taxon>Bacteria</taxon>
        <taxon>Bacillati</taxon>
        <taxon>Bacillota</taxon>
        <taxon>Bacilli</taxon>
        <taxon>Bacillales</taxon>
        <taxon>Paenibacillaceae</taxon>
        <taxon>Paenibacillus</taxon>
    </lineage>
</organism>
<keyword evidence="1" id="KW-0812">Transmembrane</keyword>
<dbReference type="KEGG" id="ppsc:EHS13_20425"/>
<dbReference type="PIRSF" id="PIRSF030042">
    <property type="entry name" value="UCP030042"/>
    <property type="match status" value="1"/>
</dbReference>
<feature type="transmembrane region" description="Helical" evidence="1">
    <location>
        <begin position="100"/>
        <end position="124"/>
    </location>
</feature>
<name>A0A6B8RX98_9BACL</name>
<proteinExistence type="predicted"/>
<dbReference type="InterPro" id="IPR016942">
    <property type="entry name" value="UCP030042"/>
</dbReference>
<dbReference type="Proteomes" id="UP000426246">
    <property type="component" value="Chromosome"/>
</dbReference>